<dbReference type="SUPFAM" id="SSF81660">
    <property type="entry name" value="Metal cation-transporting ATPase, ATP-binding domain N"/>
    <property type="match status" value="1"/>
</dbReference>
<dbReference type="SFLD" id="SFLDF00027">
    <property type="entry name" value="p-type_atpase"/>
    <property type="match status" value="1"/>
</dbReference>
<dbReference type="SFLD" id="SFLDG00002">
    <property type="entry name" value="C1.7:_P-type_atpase_like"/>
    <property type="match status" value="1"/>
</dbReference>
<dbReference type="PRINTS" id="PR00119">
    <property type="entry name" value="CATATPASE"/>
</dbReference>
<dbReference type="InterPro" id="IPR006068">
    <property type="entry name" value="ATPase_P-typ_cation-transptr_C"/>
</dbReference>
<dbReference type="PANTHER" id="PTHR42861">
    <property type="entry name" value="CALCIUM-TRANSPORTING ATPASE"/>
    <property type="match status" value="1"/>
</dbReference>
<dbReference type="Pfam" id="PF00689">
    <property type="entry name" value="Cation_ATPase_C"/>
    <property type="match status" value="1"/>
</dbReference>
<protein>
    <submittedName>
        <fullName evidence="10">Cation transport ATPase</fullName>
    </submittedName>
</protein>
<feature type="transmembrane region" description="Helical" evidence="8">
    <location>
        <begin position="94"/>
        <end position="111"/>
    </location>
</feature>
<dbReference type="SUPFAM" id="SSF81653">
    <property type="entry name" value="Calcium ATPase, transduction domain A"/>
    <property type="match status" value="1"/>
</dbReference>
<dbReference type="PROSITE" id="PS00154">
    <property type="entry name" value="ATPASE_E1_E2"/>
    <property type="match status" value="1"/>
</dbReference>
<dbReference type="HOGENOM" id="CLU_002360_3_3_14"/>
<dbReference type="InterPro" id="IPR059000">
    <property type="entry name" value="ATPase_P-type_domA"/>
</dbReference>
<keyword evidence="7 8" id="KW-0472">Membrane</keyword>
<feature type="transmembrane region" description="Helical" evidence="8">
    <location>
        <begin position="765"/>
        <end position="788"/>
    </location>
</feature>
<accession>A0A097STB3</accession>
<dbReference type="InterPro" id="IPR008250">
    <property type="entry name" value="ATPase_P-typ_transduc_dom_A_sf"/>
</dbReference>
<keyword evidence="6 8" id="KW-1133">Transmembrane helix</keyword>
<organism evidence="10 11">
    <name type="scientific">Candidatus Malacoplasma girerdii</name>
    <dbReference type="NCBI Taxonomy" id="1318617"/>
    <lineage>
        <taxon>Bacteria</taxon>
        <taxon>Bacillati</taxon>
        <taxon>Mycoplasmatota</taxon>
        <taxon>Mycoplasmoidales</taxon>
        <taxon>Mycoplasmoidaceae</taxon>
        <taxon>Malacoplasma</taxon>
    </lineage>
</organism>
<dbReference type="SMART" id="SM00831">
    <property type="entry name" value="Cation_ATPase_N"/>
    <property type="match status" value="1"/>
</dbReference>
<dbReference type="PRINTS" id="PR00120">
    <property type="entry name" value="HATPASE"/>
</dbReference>
<evidence type="ECO:0000313" key="10">
    <source>
        <dbReference type="EMBL" id="AIV03812.1"/>
    </source>
</evidence>
<dbReference type="Gene3D" id="3.40.1110.10">
    <property type="entry name" value="Calcium-transporting ATPase, cytoplasmic domain N"/>
    <property type="match status" value="1"/>
</dbReference>
<dbReference type="Pfam" id="PF13246">
    <property type="entry name" value="Cation_ATPase"/>
    <property type="match status" value="1"/>
</dbReference>
<keyword evidence="3" id="KW-0547">Nucleotide-binding</keyword>
<dbReference type="InterPro" id="IPR023214">
    <property type="entry name" value="HAD_sf"/>
</dbReference>
<dbReference type="InterPro" id="IPR023299">
    <property type="entry name" value="ATPase_P-typ_cyto_dom_N"/>
</dbReference>
<dbReference type="SFLD" id="SFLDS00003">
    <property type="entry name" value="Haloacid_Dehalogenase"/>
    <property type="match status" value="1"/>
</dbReference>
<keyword evidence="2 8" id="KW-0812">Transmembrane</keyword>
<dbReference type="Pfam" id="PF00122">
    <property type="entry name" value="E1-E2_ATPase"/>
    <property type="match status" value="1"/>
</dbReference>
<sequence length="897" mass="100232">MEIDTNHFQTKTINETANYLKTDLNNGLDDNQVKINQKKYGLNKLKTKPPVSAFKRFINQFKDLLVIILLIAAVIAFIPIIINKGHVDPAEWSEPFIILLVVFINATIGYVQESKAQKALDALKKLTTSETRVIRNGQIVSIPSYELTLGDLIFFEAGDNIYADARLADANRLQTIEASLTGESVSVNKSHESIWKANTPIGDQTNMVFSGTYVVNGTGKAIITAISNQTQIGLISQMIDQVEIEKTPLQKQLNRFGKWLSIFCLIICLIVLAIQFVNLFINNKITWNTSIQAIMLAVSLAVAAIPEGLPIVVTINMSISVTRMAHEQALVKNLAVVETLGESSVICTDKTGTLTENKMFLTEIYDCQSNQVIQLKTLKNDLNHILQYGAMCSNASIFINNGIEETNGDPIEIAIIREYERIYQVDQNDLLDQCPRIEELPFDSKRKLMSVIHHTDKKQLVITKGAIDALVNLCQLNDKQKQEVISKNNQYSMNGHRVLGIAYKYLDENNQNFNVNLIENELTFLGLMIFIDPPRVEAKTSISNAIKAGINVVMITGDHILTAIAIAKEIGIYTDNDLAIDGVQLANISEDELQEQITKIKVFARVNPKDKLRIIKAWKKQNHVVAMIGDGINDAPALKGTDIGCAMGNSTDVAKDASDIILQNNNFNTVLSAIYEGRHTFNNILRIIRFLVATNLSEIIILLTLIVSGFILKINVDPLSPLQILWINMIGDSFPAIALSMEQFDPKLKFNKPINVFDGVFSKSLWTKIILDSLFLSCVTLISYFVGYGISRDGATASTCCFLTLGISQLTQTFNLKSNQSLFKTNIFDNMWLVYANLLALILILFVSLTPSINTLFNMINMFDYNHWYLYLISLSLAILIPLIYGELSKNNLFKNY</sequence>
<dbReference type="InterPro" id="IPR004014">
    <property type="entry name" value="ATPase_P-typ_cation-transptr_N"/>
</dbReference>
<comment type="subcellular location">
    <subcellularLocation>
        <location evidence="1">Membrane</location>
        <topology evidence="1">Multi-pass membrane protein</topology>
    </subcellularLocation>
</comment>
<dbReference type="KEGG" id="mgj:MGM1_4460"/>
<evidence type="ECO:0000256" key="1">
    <source>
        <dbReference type="ARBA" id="ARBA00004141"/>
    </source>
</evidence>
<dbReference type="Pfam" id="PF00690">
    <property type="entry name" value="Cation_ATPase_N"/>
    <property type="match status" value="1"/>
</dbReference>
<dbReference type="Gene3D" id="2.70.150.10">
    <property type="entry name" value="Calcium-transporting ATPase, cytoplasmic transduction domain A"/>
    <property type="match status" value="1"/>
</dbReference>
<feature type="transmembrane region" description="Helical" evidence="8">
    <location>
        <begin position="869"/>
        <end position="888"/>
    </location>
</feature>
<evidence type="ECO:0000256" key="2">
    <source>
        <dbReference type="ARBA" id="ARBA00022692"/>
    </source>
</evidence>
<dbReference type="AlphaFoldDB" id="A0A097STB3"/>
<dbReference type="STRING" id="1318617.MGM1_4460"/>
<dbReference type="InterPro" id="IPR001757">
    <property type="entry name" value="P_typ_ATPase"/>
</dbReference>
<name>A0A097STB3_9BACT</name>
<evidence type="ECO:0000313" key="11">
    <source>
        <dbReference type="Proteomes" id="UP000030066"/>
    </source>
</evidence>
<dbReference type="EMBL" id="CP007711">
    <property type="protein sequence ID" value="AIV03812.1"/>
    <property type="molecule type" value="Genomic_DNA"/>
</dbReference>
<feature type="transmembrane region" description="Helical" evidence="8">
    <location>
        <begin position="64"/>
        <end position="82"/>
    </location>
</feature>
<dbReference type="InterPro" id="IPR018303">
    <property type="entry name" value="ATPase_P-typ_P_site"/>
</dbReference>
<dbReference type="Pfam" id="PF08282">
    <property type="entry name" value="Hydrolase_3"/>
    <property type="match status" value="1"/>
</dbReference>
<evidence type="ECO:0000256" key="8">
    <source>
        <dbReference type="SAM" id="Phobius"/>
    </source>
</evidence>
<dbReference type="SUPFAM" id="SSF81665">
    <property type="entry name" value="Calcium ATPase, transmembrane domain M"/>
    <property type="match status" value="1"/>
</dbReference>
<feature type="transmembrane region" description="Helical" evidence="8">
    <location>
        <begin position="687"/>
        <end position="712"/>
    </location>
</feature>
<dbReference type="NCBIfam" id="TIGR01494">
    <property type="entry name" value="ATPase_P-type"/>
    <property type="match status" value="2"/>
</dbReference>
<dbReference type="InterPro" id="IPR044492">
    <property type="entry name" value="P_typ_ATPase_HD_dom"/>
</dbReference>
<evidence type="ECO:0000259" key="9">
    <source>
        <dbReference type="SMART" id="SM00831"/>
    </source>
</evidence>
<evidence type="ECO:0000256" key="3">
    <source>
        <dbReference type="ARBA" id="ARBA00022741"/>
    </source>
</evidence>
<reference evidence="10 11" key="1">
    <citation type="journal article" date="2014" name="PLoS ONE">
        <title>An emerging Mycoplasma associated with trichomoniasis, vaginal infection and disease.</title>
        <authorList>
            <consortium name="Vaginal Microbiome Consortium"/>
            <person name="Fettweis J.M."/>
            <person name="Serrano M.G."/>
            <person name="Huang B."/>
            <person name="Brooks J.P."/>
            <person name="Glascock A.L."/>
            <person name="Sheth N.U."/>
            <person name="Strauss J.F.III."/>
            <person name="Jefferson K.K."/>
            <person name="Buck G.A."/>
        </authorList>
    </citation>
    <scope>NUCLEOTIDE SEQUENCE [LARGE SCALE GENOMIC DNA]</scope>
    <source>
        <strain evidence="10 11">VCU_M1</strain>
    </source>
</reference>
<dbReference type="eggNOG" id="COG0474">
    <property type="taxonomic scope" value="Bacteria"/>
</dbReference>
<proteinExistence type="predicted"/>
<dbReference type="SUPFAM" id="SSF56784">
    <property type="entry name" value="HAD-like"/>
    <property type="match status" value="1"/>
</dbReference>
<dbReference type="GO" id="GO:0016887">
    <property type="term" value="F:ATP hydrolysis activity"/>
    <property type="evidence" value="ECO:0007669"/>
    <property type="project" value="InterPro"/>
</dbReference>
<evidence type="ECO:0000256" key="4">
    <source>
        <dbReference type="ARBA" id="ARBA00022840"/>
    </source>
</evidence>
<dbReference type="GO" id="GO:0016020">
    <property type="term" value="C:membrane"/>
    <property type="evidence" value="ECO:0007669"/>
    <property type="project" value="UniProtKB-SubCell"/>
</dbReference>
<dbReference type="GO" id="GO:0005524">
    <property type="term" value="F:ATP binding"/>
    <property type="evidence" value="ECO:0007669"/>
    <property type="project" value="UniProtKB-KW"/>
</dbReference>
<dbReference type="Gene3D" id="1.20.1110.10">
    <property type="entry name" value="Calcium-transporting ATPase, transmembrane domain"/>
    <property type="match status" value="1"/>
</dbReference>
<feature type="domain" description="Cation-transporting P-type ATPase N-terminal" evidence="9">
    <location>
        <begin position="7"/>
        <end position="81"/>
    </location>
</feature>
<evidence type="ECO:0000256" key="5">
    <source>
        <dbReference type="ARBA" id="ARBA00022967"/>
    </source>
</evidence>
<gene>
    <name evidence="10" type="ORF">MGM1_4460</name>
</gene>
<feature type="transmembrane region" description="Helical" evidence="8">
    <location>
        <begin position="259"/>
        <end position="281"/>
    </location>
</feature>
<dbReference type="Gene3D" id="3.40.50.1000">
    <property type="entry name" value="HAD superfamily/HAD-like"/>
    <property type="match status" value="1"/>
</dbReference>
<keyword evidence="5" id="KW-1278">Translocase</keyword>
<feature type="transmembrane region" description="Helical" evidence="8">
    <location>
        <begin position="832"/>
        <end position="849"/>
    </location>
</feature>
<dbReference type="InterPro" id="IPR023298">
    <property type="entry name" value="ATPase_P-typ_TM_dom_sf"/>
</dbReference>
<dbReference type="InterPro" id="IPR036412">
    <property type="entry name" value="HAD-like_sf"/>
</dbReference>
<dbReference type="Proteomes" id="UP000030066">
    <property type="component" value="Chromosome"/>
</dbReference>
<keyword evidence="11" id="KW-1185">Reference proteome</keyword>
<evidence type="ECO:0000256" key="6">
    <source>
        <dbReference type="ARBA" id="ARBA00022989"/>
    </source>
</evidence>
<keyword evidence="4" id="KW-0067">ATP-binding</keyword>
<evidence type="ECO:0000256" key="7">
    <source>
        <dbReference type="ARBA" id="ARBA00023136"/>
    </source>
</evidence>
<feature type="transmembrane region" description="Helical" evidence="8">
    <location>
        <begin position="293"/>
        <end position="315"/>
    </location>
</feature>